<sequence length="1212" mass="139837">MAVHMSVRLAWHSDGWNGHICKKPCENVYCVGQHSYPGELIAETRDLEFEKAHAGEPCSAFPCKTACGLSVNAFGKESIQVKVNPPSWWKKGEADSTVLTLPPYTACTWCYEAMYKDEVSSSVSGKTYDNDKRQKNAEAYFAQFEEGKSLVFYYAGYSNPFSEEEEDTYVIVGLSRIRKIDDFHYYENTTEKIRADYAGGVIWQKPITSNYPNEGFSIPYAKYMEKEEVLNRIAVKPQHRSPFKYGSREVSNDDAIEIMNQLLNTVDVLIEIGDDTENWDERKKWINSVLNELWKARGPYPGFASAMVNMGLEELVQYYISITDEQDMKRFREEVKELLEGERDDVSGHIISDLRKVRREYMLKEEEEQQLLMDILPRFDLSAKQMKAILSEKRSDVSITASLAEMVENPYIIFEQYIGMDSDDTIPFYKIDNGMIASPEYGIADIFDAGATERLRAFCVDELNRIAAHSFGKAETILKSINHRLDRMPDWKRYTYKLKNFKIDRDILDKALEIKEDDDKTLYLYLKWVYEDERQIENVFTMLAERPDISLKMAITKEKFKKKLRNPESRLNETASEQYEAILDKQADICMQIFSKPICVLAGAAGTGKTTVIKAIVENIERVHGQAAGFLLMAPTGKAAERIKTQTEKNSMTIHSYLAGNGWLNRNFTLKRVGGSKGQDVNTIIIDECSMIDLNLFAALVRSINWNSVQRLILVGDPNQLPPIGRGKVFSDTIAWLNEEYPDNVGVLTENIRQLVNRVEGNGCGILDLAELFIQEKQSDMSETVAADELKRKKEELFTKIVENGNGDIDKDLAVYFWKEQNDLEDILRDVLIKDMENITGVTEYAGRQDKLWQQAIRKSDGSPNPDMIQIISPYRGEFYGTQALNSFMQSEFNPYWSHRYNLDGISYFDKVIQFRNRPKSDMAYAYNLNSRATEQQEVFNGEIGLVLIHPFDSKNKDYLHASRIERFQVVFSNKNRKNLKYNYGRNYGSNEKGWRLPEQKVQENLELAYAISVHKSQGSEFDYVYIIIPKRDSHLLSMELLYTAVTRAQKKVTVLLQEDMGTLTSLGHIEKSAVRRINSSVFRFEPLPEELLYIQNWYADEKKLATLSEYFVRSKSEVIIANMLVEEDVPFVYEDPLYAPDGTMFLPDFTVQFRGETYYWEHVGRLDLPDYSAHWERKKKWYEQHFPGKLLITYEGKDLSTDAMAIIKEHK</sequence>
<dbReference type="PANTHER" id="PTHR43788">
    <property type="entry name" value="DNA2/NAM7 HELICASE FAMILY MEMBER"/>
    <property type="match status" value="1"/>
</dbReference>
<reference evidence="4 5" key="1">
    <citation type="journal article" date="2019" name="Nat. Med.">
        <title>A library of human gut bacterial isolates paired with longitudinal multiomics data enables mechanistic microbiome research.</title>
        <authorList>
            <person name="Poyet M."/>
            <person name="Groussin M."/>
            <person name="Gibbons S.M."/>
            <person name="Avila-Pacheco J."/>
            <person name="Jiang X."/>
            <person name="Kearney S.M."/>
            <person name="Perrotta A.R."/>
            <person name="Berdy B."/>
            <person name="Zhao S."/>
            <person name="Lieberman T.D."/>
            <person name="Swanson P.K."/>
            <person name="Smith M."/>
            <person name="Roesemann S."/>
            <person name="Alexander J.E."/>
            <person name="Rich S.A."/>
            <person name="Livny J."/>
            <person name="Vlamakis H."/>
            <person name="Clish C."/>
            <person name="Bullock K."/>
            <person name="Deik A."/>
            <person name="Scott J."/>
            <person name="Pierce K.A."/>
            <person name="Xavier R.J."/>
            <person name="Alm E.J."/>
        </authorList>
    </citation>
    <scope>NUCLEOTIDE SEQUENCE [LARGE SCALE GENOMIC DNA]</scope>
    <source>
        <strain evidence="4 5">BIOML-A6</strain>
    </source>
</reference>
<dbReference type="SUPFAM" id="SSF52540">
    <property type="entry name" value="P-loop containing nucleoside triphosphate hydrolases"/>
    <property type="match status" value="1"/>
</dbReference>
<dbReference type="CDD" id="cd18809">
    <property type="entry name" value="SF1_C_RecD"/>
    <property type="match status" value="1"/>
</dbReference>
<evidence type="ECO:0000259" key="3">
    <source>
        <dbReference type="Pfam" id="PF13538"/>
    </source>
</evidence>
<evidence type="ECO:0000256" key="2">
    <source>
        <dbReference type="ARBA" id="ARBA00022840"/>
    </source>
</evidence>
<dbReference type="Pfam" id="PF13245">
    <property type="entry name" value="AAA_19"/>
    <property type="match status" value="1"/>
</dbReference>
<dbReference type="GO" id="GO:0005524">
    <property type="term" value="F:ATP binding"/>
    <property type="evidence" value="ECO:0007669"/>
    <property type="project" value="UniProtKB-KW"/>
</dbReference>
<feature type="domain" description="UvrD-like helicase C-terminal" evidence="3">
    <location>
        <begin position="1008"/>
        <end position="1055"/>
    </location>
</feature>
<dbReference type="PANTHER" id="PTHR43788:SF6">
    <property type="entry name" value="DNA HELICASE B"/>
    <property type="match status" value="1"/>
</dbReference>
<dbReference type="Gene3D" id="3.40.50.300">
    <property type="entry name" value="P-loop containing nucleotide triphosphate hydrolases"/>
    <property type="match status" value="2"/>
</dbReference>
<dbReference type="RefSeq" id="WP_055303181.1">
    <property type="nucleotide sequence ID" value="NZ_JAQEAA010000002.1"/>
</dbReference>
<dbReference type="Proteomes" id="UP000472916">
    <property type="component" value="Unassembled WGS sequence"/>
</dbReference>
<dbReference type="EMBL" id="WWSC01000001">
    <property type="protein sequence ID" value="MZK40181.1"/>
    <property type="molecule type" value="Genomic_DNA"/>
</dbReference>
<evidence type="ECO:0000256" key="1">
    <source>
        <dbReference type="ARBA" id="ARBA00022741"/>
    </source>
</evidence>
<evidence type="ECO:0000313" key="5">
    <source>
        <dbReference type="Proteomes" id="UP000472916"/>
    </source>
</evidence>
<gene>
    <name evidence="4" type="ORF">GT528_00320</name>
</gene>
<dbReference type="InterPro" id="IPR027417">
    <property type="entry name" value="P-loop_NTPase"/>
</dbReference>
<keyword evidence="1" id="KW-0547">Nucleotide-binding</keyword>
<dbReference type="Gene3D" id="2.30.30.940">
    <property type="match status" value="1"/>
</dbReference>
<dbReference type="Pfam" id="PF13538">
    <property type="entry name" value="UvrD_C_2"/>
    <property type="match status" value="1"/>
</dbReference>
<accession>A0A6L8RV52</accession>
<dbReference type="GO" id="GO:0003678">
    <property type="term" value="F:DNA helicase activity"/>
    <property type="evidence" value="ECO:0007669"/>
    <property type="project" value="UniProtKB-ARBA"/>
</dbReference>
<dbReference type="AlphaFoldDB" id="A0A6L8RV52"/>
<dbReference type="CDD" id="cd17933">
    <property type="entry name" value="DEXSc_RecD-like"/>
    <property type="match status" value="1"/>
</dbReference>
<protein>
    <submittedName>
        <fullName evidence="4">AAA family ATPase</fullName>
    </submittedName>
</protein>
<name>A0A6L8RV52_9FIRM</name>
<proteinExistence type="predicted"/>
<dbReference type="InterPro" id="IPR050534">
    <property type="entry name" value="Coronavir_polyprotein_1ab"/>
</dbReference>
<keyword evidence="2" id="KW-0067">ATP-binding</keyword>
<organism evidence="4 5">
    <name type="scientific">Dorea longicatena</name>
    <dbReference type="NCBI Taxonomy" id="88431"/>
    <lineage>
        <taxon>Bacteria</taxon>
        <taxon>Bacillati</taxon>
        <taxon>Bacillota</taxon>
        <taxon>Clostridia</taxon>
        <taxon>Lachnospirales</taxon>
        <taxon>Lachnospiraceae</taxon>
        <taxon>Dorea</taxon>
    </lineage>
</organism>
<dbReference type="InterPro" id="IPR027785">
    <property type="entry name" value="UvrD-like_helicase_C"/>
</dbReference>
<evidence type="ECO:0000313" key="4">
    <source>
        <dbReference type="EMBL" id="MZK40181.1"/>
    </source>
</evidence>
<comment type="caution">
    <text evidence="4">The sequence shown here is derived from an EMBL/GenBank/DDBJ whole genome shotgun (WGS) entry which is preliminary data.</text>
</comment>